<dbReference type="Gene3D" id="3.20.20.10">
    <property type="entry name" value="Alanine racemase"/>
    <property type="match status" value="1"/>
</dbReference>
<organism evidence="6">
    <name type="scientific">Sediminibacterium sp. KACHI17</name>
    <dbReference type="NCBI Taxonomy" id="1751071"/>
    <lineage>
        <taxon>Bacteria</taxon>
        <taxon>Pseudomonadati</taxon>
        <taxon>Bacteroidota</taxon>
        <taxon>Chitinophagia</taxon>
        <taxon>Chitinophagales</taxon>
        <taxon>Chitinophagaceae</taxon>
        <taxon>Sediminibacterium</taxon>
    </lineage>
</organism>
<evidence type="ECO:0000256" key="3">
    <source>
        <dbReference type="PIRSR" id="PIRSR004848-1"/>
    </source>
</evidence>
<comment type="function">
    <text evidence="2">Pyridoxal 5'-phosphate (PLP)-binding protein, which is involved in PLP homeostasis.</text>
</comment>
<keyword evidence="1 2" id="KW-0663">Pyridoxal phosphate</keyword>
<dbReference type="InterPro" id="IPR029066">
    <property type="entry name" value="PLP-binding_barrel"/>
</dbReference>
<evidence type="ECO:0000256" key="4">
    <source>
        <dbReference type="RuleBase" id="RU004514"/>
    </source>
</evidence>
<dbReference type="NCBIfam" id="TIGR00044">
    <property type="entry name" value="YggS family pyridoxal phosphate-dependent enzyme"/>
    <property type="match status" value="1"/>
</dbReference>
<sequence length="219" mass="24675">MSIHSDVFKTISQELKEKKVTLVAVSKTKPVEDIEALYQLGQRDFGENYVQELVDKQASLPTDIRWHFIGHLQSNKVKYIAPFVHLIHGVDSLKLLKEIDKQAAKNNRIIDCLLQIHIATEETKFGMDQQELTAAMEQLEHFPNVRVCGLMGMASFTDDQEKVRAEFKSLYDIFNTSGIGHLPSAILSMGMSGDYKIAIEEGSNMVRIGSLLFGARIYS</sequence>
<evidence type="ECO:0000256" key="1">
    <source>
        <dbReference type="ARBA" id="ARBA00022898"/>
    </source>
</evidence>
<evidence type="ECO:0000259" key="5">
    <source>
        <dbReference type="Pfam" id="PF01168"/>
    </source>
</evidence>
<dbReference type="PANTHER" id="PTHR10146:SF14">
    <property type="entry name" value="PYRIDOXAL PHOSPHATE HOMEOSTASIS PROTEIN"/>
    <property type="match status" value="1"/>
</dbReference>
<protein>
    <recommendedName>
        <fullName evidence="2">Pyridoxal phosphate homeostasis protein</fullName>
        <shortName evidence="2">PLP homeostasis protein</shortName>
    </recommendedName>
</protein>
<dbReference type="CDD" id="cd00635">
    <property type="entry name" value="PLPDE_III_YBL036c_like"/>
    <property type="match status" value="1"/>
</dbReference>
<proteinExistence type="inferred from homology"/>
<dbReference type="GO" id="GO:0030170">
    <property type="term" value="F:pyridoxal phosphate binding"/>
    <property type="evidence" value="ECO:0007669"/>
    <property type="project" value="UniProtKB-UniRule"/>
</dbReference>
<evidence type="ECO:0000313" key="6">
    <source>
        <dbReference type="EMBL" id="BFG69660.1"/>
    </source>
</evidence>
<dbReference type="Pfam" id="PF01168">
    <property type="entry name" value="Ala_racemase_N"/>
    <property type="match status" value="1"/>
</dbReference>
<dbReference type="PANTHER" id="PTHR10146">
    <property type="entry name" value="PROLINE SYNTHETASE CO-TRANSCRIBED BACTERIAL HOMOLOG PROTEIN"/>
    <property type="match status" value="1"/>
</dbReference>
<dbReference type="AlphaFoldDB" id="A0AAT9GG68"/>
<dbReference type="PIRSF" id="PIRSF004848">
    <property type="entry name" value="YBL036c_PLPDEIII"/>
    <property type="match status" value="1"/>
</dbReference>
<dbReference type="InterPro" id="IPR001608">
    <property type="entry name" value="Ala_racemase_N"/>
</dbReference>
<dbReference type="RefSeq" id="WP_353549970.1">
    <property type="nucleotide sequence ID" value="NZ_AP029612.1"/>
</dbReference>
<feature type="domain" description="Alanine racemase N-terminal" evidence="5">
    <location>
        <begin position="9"/>
        <end position="216"/>
    </location>
</feature>
<dbReference type="InterPro" id="IPR011078">
    <property type="entry name" value="PyrdxlP_homeostasis"/>
</dbReference>
<comment type="cofactor">
    <cofactor evidence="3">
        <name>pyridoxal 5'-phosphate</name>
        <dbReference type="ChEBI" id="CHEBI:597326"/>
    </cofactor>
</comment>
<gene>
    <name evidence="6" type="ORF">KACHI17_05410</name>
</gene>
<feature type="modified residue" description="N6-(pyridoxal phosphate)lysine" evidence="2 3">
    <location>
        <position position="27"/>
    </location>
</feature>
<dbReference type="FunFam" id="3.20.20.10:FF:000018">
    <property type="entry name" value="Pyridoxal phosphate homeostasis protein"/>
    <property type="match status" value="1"/>
</dbReference>
<accession>A0AAT9GG68</accession>
<dbReference type="PROSITE" id="PS01211">
    <property type="entry name" value="UPF0001"/>
    <property type="match status" value="1"/>
</dbReference>
<comment type="similarity">
    <text evidence="2 4">Belongs to the pyridoxal phosphate-binding protein YggS/PROSC family.</text>
</comment>
<dbReference type="SUPFAM" id="SSF51419">
    <property type="entry name" value="PLP-binding barrel"/>
    <property type="match status" value="1"/>
</dbReference>
<name>A0AAT9GG68_9BACT</name>
<reference evidence="6" key="1">
    <citation type="submission" date="2024-02" db="EMBL/GenBank/DDBJ databases">
        <title>Sediminibacterium planktonica sp. nov. and Sediminibacterium longus sp. nov., isolated from surface lake and river water.</title>
        <authorList>
            <person name="Watanabe K."/>
            <person name="Takemine S."/>
            <person name="Ishii Y."/>
            <person name="Ogata Y."/>
            <person name="Shindo C."/>
            <person name="Suda W."/>
        </authorList>
    </citation>
    <scope>NUCLEOTIDE SEQUENCE</scope>
    <source>
        <strain evidence="6">KACHI17</strain>
    </source>
</reference>
<evidence type="ECO:0000256" key="2">
    <source>
        <dbReference type="HAMAP-Rule" id="MF_02087"/>
    </source>
</evidence>
<dbReference type="EMBL" id="AP029612">
    <property type="protein sequence ID" value="BFG69660.1"/>
    <property type="molecule type" value="Genomic_DNA"/>
</dbReference>
<dbReference type="HAMAP" id="MF_02087">
    <property type="entry name" value="PLP_homeostasis"/>
    <property type="match status" value="1"/>
</dbReference>